<evidence type="ECO:0000313" key="2">
    <source>
        <dbReference type="EMBL" id="BAT13363.1"/>
    </source>
</evidence>
<name>A0A0P0Y0F3_ORYSJ</name>
<reference evidence="2 3" key="3">
    <citation type="journal article" date="2013" name="Rice">
        <title>Improvement of the Oryza sativa Nipponbare reference genome using next generation sequence and optical map data.</title>
        <authorList>
            <person name="Kawahara Y."/>
            <person name="de la Bastide M."/>
            <person name="Hamilton J.P."/>
            <person name="Kanamori H."/>
            <person name="McCombie W.R."/>
            <person name="Ouyang S."/>
            <person name="Schwartz D.C."/>
            <person name="Tanaka T."/>
            <person name="Wu J."/>
            <person name="Zhou S."/>
            <person name="Childs K.L."/>
            <person name="Davidson R.M."/>
            <person name="Lin H."/>
            <person name="Quesada-Ocampo L."/>
            <person name="Vaillancourt B."/>
            <person name="Sakai H."/>
            <person name="Lee S.S."/>
            <person name="Kim J."/>
            <person name="Numa H."/>
            <person name="Itoh T."/>
            <person name="Buell C.R."/>
            <person name="Matsumoto T."/>
        </authorList>
    </citation>
    <scope>NUCLEOTIDE SEQUENCE [LARGE SCALE GENOMIC DNA]</scope>
    <source>
        <strain evidence="3">cv. Nipponbare</strain>
    </source>
</reference>
<dbReference type="AlphaFoldDB" id="A0A0P0Y0F3"/>
<accession>A0A0P0Y0F3</accession>
<organism evidence="2 3">
    <name type="scientific">Oryza sativa subsp. japonica</name>
    <name type="common">Rice</name>
    <dbReference type="NCBI Taxonomy" id="39947"/>
    <lineage>
        <taxon>Eukaryota</taxon>
        <taxon>Viridiplantae</taxon>
        <taxon>Streptophyta</taxon>
        <taxon>Embryophyta</taxon>
        <taxon>Tracheophyta</taxon>
        <taxon>Spermatophyta</taxon>
        <taxon>Magnoliopsida</taxon>
        <taxon>Liliopsida</taxon>
        <taxon>Poales</taxon>
        <taxon>Poaceae</taxon>
        <taxon>BOP clade</taxon>
        <taxon>Oryzoideae</taxon>
        <taxon>Oryzeae</taxon>
        <taxon>Oryzinae</taxon>
        <taxon>Oryza</taxon>
        <taxon>Oryza sativa</taxon>
    </lineage>
</organism>
<dbReference type="Proteomes" id="UP000059680">
    <property type="component" value="Chromosome 11"/>
</dbReference>
<gene>
    <name evidence="2" type="ordered locus">Os11g0237800</name>
    <name evidence="2" type="ORF">OSNPB_110237800</name>
</gene>
<feature type="region of interest" description="Disordered" evidence="1">
    <location>
        <begin position="69"/>
        <end position="94"/>
    </location>
</feature>
<sequence>MEGGGAGSGKRSQIRRPVHRQPPPLPGPLPRHRLLRPASCLSPRQPAWRPINRRRRELHRLAELELHLSPAHEEMTSQEGARSASSRRDDPANVLSLPPFLLQFRRHR</sequence>
<dbReference type="PaxDb" id="39947-A0A0P0Y0F3"/>
<reference evidence="3" key="1">
    <citation type="journal article" date="2005" name="Nature">
        <title>The map-based sequence of the rice genome.</title>
        <authorList>
            <consortium name="International rice genome sequencing project (IRGSP)"/>
            <person name="Matsumoto T."/>
            <person name="Wu J."/>
            <person name="Kanamori H."/>
            <person name="Katayose Y."/>
            <person name="Fujisawa M."/>
            <person name="Namiki N."/>
            <person name="Mizuno H."/>
            <person name="Yamamoto K."/>
            <person name="Antonio B.A."/>
            <person name="Baba T."/>
            <person name="Sakata K."/>
            <person name="Nagamura Y."/>
            <person name="Aoki H."/>
            <person name="Arikawa K."/>
            <person name="Arita K."/>
            <person name="Bito T."/>
            <person name="Chiden Y."/>
            <person name="Fujitsuka N."/>
            <person name="Fukunaka R."/>
            <person name="Hamada M."/>
            <person name="Harada C."/>
            <person name="Hayashi A."/>
            <person name="Hijishita S."/>
            <person name="Honda M."/>
            <person name="Hosokawa S."/>
            <person name="Ichikawa Y."/>
            <person name="Idonuma A."/>
            <person name="Iijima M."/>
            <person name="Ikeda M."/>
            <person name="Ikeno M."/>
            <person name="Ito K."/>
            <person name="Ito S."/>
            <person name="Ito T."/>
            <person name="Ito Y."/>
            <person name="Ito Y."/>
            <person name="Iwabuchi A."/>
            <person name="Kamiya K."/>
            <person name="Karasawa W."/>
            <person name="Kurita K."/>
            <person name="Katagiri S."/>
            <person name="Kikuta A."/>
            <person name="Kobayashi H."/>
            <person name="Kobayashi N."/>
            <person name="Machita K."/>
            <person name="Maehara T."/>
            <person name="Masukawa M."/>
            <person name="Mizubayashi T."/>
            <person name="Mukai Y."/>
            <person name="Nagasaki H."/>
            <person name="Nagata Y."/>
            <person name="Naito S."/>
            <person name="Nakashima M."/>
            <person name="Nakama Y."/>
            <person name="Nakamichi Y."/>
            <person name="Nakamura M."/>
            <person name="Meguro A."/>
            <person name="Negishi M."/>
            <person name="Ohta I."/>
            <person name="Ohta T."/>
            <person name="Okamoto M."/>
            <person name="Ono N."/>
            <person name="Saji S."/>
            <person name="Sakaguchi M."/>
            <person name="Sakai K."/>
            <person name="Shibata M."/>
            <person name="Shimokawa T."/>
            <person name="Song J."/>
            <person name="Takazaki Y."/>
            <person name="Terasawa K."/>
            <person name="Tsugane M."/>
            <person name="Tsuji K."/>
            <person name="Ueda S."/>
            <person name="Waki K."/>
            <person name="Yamagata H."/>
            <person name="Yamamoto M."/>
            <person name="Yamamoto S."/>
            <person name="Yamane H."/>
            <person name="Yoshiki S."/>
            <person name="Yoshihara R."/>
            <person name="Yukawa K."/>
            <person name="Zhong H."/>
            <person name="Yano M."/>
            <person name="Yuan Q."/>
            <person name="Ouyang S."/>
            <person name="Liu J."/>
            <person name="Jones K.M."/>
            <person name="Gansberger K."/>
            <person name="Moffat K."/>
            <person name="Hill J."/>
            <person name="Bera J."/>
            <person name="Fadrosh D."/>
            <person name="Jin S."/>
            <person name="Johri S."/>
            <person name="Kim M."/>
            <person name="Overton L."/>
            <person name="Reardon M."/>
            <person name="Tsitrin T."/>
            <person name="Vuong H."/>
            <person name="Weaver B."/>
            <person name="Ciecko A."/>
            <person name="Tallon L."/>
            <person name="Jackson J."/>
            <person name="Pai G."/>
            <person name="Aken S.V."/>
            <person name="Utterback T."/>
            <person name="Reidmuller S."/>
            <person name="Feldblyum T."/>
            <person name="Hsiao J."/>
            <person name="Zismann V."/>
            <person name="Iobst S."/>
            <person name="de Vazeille A.R."/>
            <person name="Buell C.R."/>
            <person name="Ying K."/>
            <person name="Li Y."/>
            <person name="Lu T."/>
            <person name="Huang Y."/>
            <person name="Zhao Q."/>
            <person name="Feng Q."/>
            <person name="Zhang L."/>
            <person name="Zhu J."/>
            <person name="Weng Q."/>
            <person name="Mu J."/>
            <person name="Lu Y."/>
            <person name="Fan D."/>
            <person name="Liu Y."/>
            <person name="Guan J."/>
            <person name="Zhang Y."/>
            <person name="Yu S."/>
            <person name="Liu X."/>
            <person name="Zhang Y."/>
            <person name="Hong G."/>
            <person name="Han B."/>
            <person name="Choisne N."/>
            <person name="Demange N."/>
            <person name="Orjeda G."/>
            <person name="Samain S."/>
            <person name="Cattolico L."/>
            <person name="Pelletier E."/>
            <person name="Couloux A."/>
            <person name="Segurens B."/>
            <person name="Wincker P."/>
            <person name="D'Hont A."/>
            <person name="Scarpelli C."/>
            <person name="Weissenbach J."/>
            <person name="Salanoubat M."/>
            <person name="Quetier F."/>
            <person name="Yu Y."/>
            <person name="Kim H.R."/>
            <person name="Rambo T."/>
            <person name="Currie J."/>
            <person name="Collura K."/>
            <person name="Luo M."/>
            <person name="Yang T."/>
            <person name="Ammiraju J.S.S."/>
            <person name="Engler F."/>
            <person name="Soderlund C."/>
            <person name="Wing R.A."/>
            <person name="Palmer L.E."/>
            <person name="de la Bastide M."/>
            <person name="Spiegel L."/>
            <person name="Nascimento L."/>
            <person name="Zutavern T."/>
            <person name="O'Shaughnessy A."/>
            <person name="Dike S."/>
            <person name="Dedhia N."/>
            <person name="Preston R."/>
            <person name="Balija V."/>
            <person name="McCombie W.R."/>
            <person name="Chow T."/>
            <person name="Chen H."/>
            <person name="Chung M."/>
            <person name="Chen C."/>
            <person name="Shaw J."/>
            <person name="Wu H."/>
            <person name="Hsiao K."/>
            <person name="Chao Y."/>
            <person name="Chu M."/>
            <person name="Cheng C."/>
            <person name="Hour A."/>
            <person name="Lee P."/>
            <person name="Lin S."/>
            <person name="Lin Y."/>
            <person name="Liou J."/>
            <person name="Liu S."/>
            <person name="Hsing Y."/>
            <person name="Raghuvanshi S."/>
            <person name="Mohanty A."/>
            <person name="Bharti A.K."/>
            <person name="Gaur A."/>
            <person name="Gupta V."/>
            <person name="Kumar D."/>
            <person name="Ravi V."/>
            <person name="Vij S."/>
            <person name="Kapur A."/>
            <person name="Khurana P."/>
            <person name="Khurana P."/>
            <person name="Khurana J.P."/>
            <person name="Tyagi A.K."/>
            <person name="Gaikwad K."/>
            <person name="Singh A."/>
            <person name="Dalal V."/>
            <person name="Srivastava S."/>
            <person name="Dixit A."/>
            <person name="Pal A.K."/>
            <person name="Ghazi I.A."/>
            <person name="Yadav M."/>
            <person name="Pandit A."/>
            <person name="Bhargava A."/>
            <person name="Sureshbabu K."/>
            <person name="Batra K."/>
            <person name="Sharma T.R."/>
            <person name="Mohapatra T."/>
            <person name="Singh N.K."/>
            <person name="Messing J."/>
            <person name="Nelson A.B."/>
            <person name="Fuks G."/>
            <person name="Kavchok S."/>
            <person name="Keizer G."/>
            <person name="Linton E."/>
            <person name="Llaca V."/>
            <person name="Song R."/>
            <person name="Tanyolac B."/>
            <person name="Young S."/>
            <person name="Ho-Il K."/>
            <person name="Hahn J.H."/>
            <person name="Sangsakoo G."/>
            <person name="Vanavichit A."/>
            <person name="de Mattos Luiz.A.T."/>
            <person name="Zimmer P.D."/>
            <person name="Malone G."/>
            <person name="Dellagostin O."/>
            <person name="de Oliveira A.C."/>
            <person name="Bevan M."/>
            <person name="Bancroft I."/>
            <person name="Minx P."/>
            <person name="Cordum H."/>
            <person name="Wilson R."/>
            <person name="Cheng Z."/>
            <person name="Jin W."/>
            <person name="Jiang J."/>
            <person name="Leong S.A."/>
            <person name="Iwama H."/>
            <person name="Gojobori T."/>
            <person name="Itoh T."/>
            <person name="Niimura Y."/>
            <person name="Fujii Y."/>
            <person name="Habara T."/>
            <person name="Sakai H."/>
            <person name="Sato Y."/>
            <person name="Wilson G."/>
            <person name="Kumar K."/>
            <person name="McCouch S."/>
            <person name="Juretic N."/>
            <person name="Hoen D."/>
            <person name="Wright S."/>
            <person name="Bruskiewich R."/>
            <person name="Bureau T."/>
            <person name="Miyao A."/>
            <person name="Hirochika H."/>
            <person name="Nishikawa T."/>
            <person name="Kadowaki K."/>
            <person name="Sugiura M."/>
            <person name="Burr B."/>
            <person name="Sasaki T."/>
        </authorList>
    </citation>
    <scope>NUCLEOTIDE SEQUENCE [LARGE SCALE GENOMIC DNA]</scope>
    <source>
        <strain evidence="3">cv. Nipponbare</strain>
    </source>
</reference>
<evidence type="ECO:0000313" key="3">
    <source>
        <dbReference type="Proteomes" id="UP000059680"/>
    </source>
</evidence>
<proteinExistence type="predicted"/>
<evidence type="ECO:0000256" key="1">
    <source>
        <dbReference type="SAM" id="MobiDB-lite"/>
    </source>
</evidence>
<protein>
    <submittedName>
        <fullName evidence="2">Os11g0237800 protein</fullName>
    </submittedName>
</protein>
<dbReference type="EMBL" id="AP014967">
    <property type="protein sequence ID" value="BAT13363.1"/>
    <property type="molecule type" value="Genomic_DNA"/>
</dbReference>
<keyword evidence="3" id="KW-1185">Reference proteome</keyword>
<reference evidence="2 3" key="2">
    <citation type="journal article" date="2013" name="Plant Cell Physiol.">
        <title>Rice Annotation Project Database (RAP-DB): an integrative and interactive database for rice genomics.</title>
        <authorList>
            <person name="Sakai H."/>
            <person name="Lee S.S."/>
            <person name="Tanaka T."/>
            <person name="Numa H."/>
            <person name="Kim J."/>
            <person name="Kawahara Y."/>
            <person name="Wakimoto H."/>
            <person name="Yang C.C."/>
            <person name="Iwamoto M."/>
            <person name="Abe T."/>
            <person name="Yamada Y."/>
            <person name="Muto A."/>
            <person name="Inokuchi H."/>
            <person name="Ikemura T."/>
            <person name="Matsumoto T."/>
            <person name="Sasaki T."/>
            <person name="Itoh T."/>
        </authorList>
    </citation>
    <scope>NUCLEOTIDE SEQUENCE [LARGE SCALE GENOMIC DNA]</scope>
    <source>
        <strain evidence="3">cv. Nipponbare</strain>
    </source>
</reference>
<feature type="compositionally biased region" description="Pro residues" evidence="1">
    <location>
        <begin position="20"/>
        <end position="29"/>
    </location>
</feature>
<dbReference type="InParanoid" id="A0A0P0Y0F3"/>
<feature type="region of interest" description="Disordered" evidence="1">
    <location>
        <begin position="1"/>
        <end position="45"/>
    </location>
</feature>